<comment type="caution">
    <text evidence="9">The sequence shown here is derived from an EMBL/GenBank/DDBJ whole genome shotgun (WGS) entry which is preliminary data.</text>
</comment>
<accession>A0A8J8JRG7</accession>
<evidence type="ECO:0000256" key="3">
    <source>
        <dbReference type="ARBA" id="ARBA00022475"/>
    </source>
</evidence>
<proteinExistence type="inferred from homology"/>
<keyword evidence="3" id="KW-1003">Cell membrane</keyword>
<evidence type="ECO:0000256" key="7">
    <source>
        <dbReference type="ARBA" id="ARBA00049663"/>
    </source>
</evidence>
<dbReference type="EMBL" id="WHPF01000006">
    <property type="protein sequence ID" value="NNV55847.1"/>
    <property type="molecule type" value="Genomic_DNA"/>
</dbReference>
<organism evidence="9 10">
    <name type="scientific">Limnovirga soli</name>
    <dbReference type="NCBI Taxonomy" id="2656915"/>
    <lineage>
        <taxon>Bacteria</taxon>
        <taxon>Pseudomonadati</taxon>
        <taxon>Bacteroidota</taxon>
        <taxon>Chitinophagia</taxon>
        <taxon>Chitinophagales</taxon>
        <taxon>Chitinophagaceae</taxon>
        <taxon>Limnovirga</taxon>
    </lineage>
</organism>
<evidence type="ECO:0000256" key="2">
    <source>
        <dbReference type="ARBA" id="ARBA00022448"/>
    </source>
</evidence>
<evidence type="ECO:0000256" key="4">
    <source>
        <dbReference type="ARBA" id="ARBA00022692"/>
    </source>
</evidence>
<evidence type="ECO:0000313" key="10">
    <source>
        <dbReference type="Proteomes" id="UP000598971"/>
    </source>
</evidence>
<feature type="transmembrane region" description="Helical" evidence="8">
    <location>
        <begin position="174"/>
        <end position="197"/>
    </location>
</feature>
<feature type="transmembrane region" description="Helical" evidence="8">
    <location>
        <begin position="57"/>
        <end position="76"/>
    </location>
</feature>
<reference evidence="9" key="1">
    <citation type="submission" date="2019-10" db="EMBL/GenBank/DDBJ databases">
        <title>Draft genome sequence of Panacibacter sp. KCS-6.</title>
        <authorList>
            <person name="Yim K.J."/>
        </authorList>
    </citation>
    <scope>NUCLEOTIDE SEQUENCE</scope>
    <source>
        <strain evidence="9">KCS-6</strain>
    </source>
</reference>
<keyword evidence="5 8" id="KW-1133">Transmembrane helix</keyword>
<dbReference type="Proteomes" id="UP000598971">
    <property type="component" value="Unassembled WGS sequence"/>
</dbReference>
<feature type="transmembrane region" description="Helical" evidence="8">
    <location>
        <begin position="412"/>
        <end position="436"/>
    </location>
</feature>
<dbReference type="NCBIfam" id="TIGR00791">
    <property type="entry name" value="gntP"/>
    <property type="match status" value="1"/>
</dbReference>
<keyword evidence="4 8" id="KW-0812">Transmembrane</keyword>
<feature type="transmembrane region" description="Helical" evidence="8">
    <location>
        <begin position="134"/>
        <end position="154"/>
    </location>
</feature>
<protein>
    <submittedName>
        <fullName evidence="9">Gluconate transporter</fullName>
    </submittedName>
</protein>
<evidence type="ECO:0000256" key="5">
    <source>
        <dbReference type="ARBA" id="ARBA00022989"/>
    </source>
</evidence>
<feature type="transmembrane region" description="Helical" evidence="8">
    <location>
        <begin position="96"/>
        <end position="122"/>
    </location>
</feature>
<keyword evidence="10" id="KW-1185">Reference proteome</keyword>
<dbReference type="InterPro" id="IPR003474">
    <property type="entry name" value="Glcn_transporter"/>
</dbReference>
<sequence length="437" mass="45966">MSLIILLLGIVLLVLLITWARLNAFLSFIIVAILIALFNGMQVPAIAASLQKGIGDLLGSVVIILGLGAMLGKLVAESGAAQKIADGLMKAFGQKYLIWALVLTAFIIGIPLFYNVGFVLMVPLIITISAKYKLPAVYVGLPMLAALSVTHGYLPPHPSPLALVSQYHADLGLTMLYGFIVAIPAIVIAGPIFGSTLKQFKSQPLAAFAGKEIPEHELPGLFTSLFTAFLPVILIAVGTIIKLMALTPNVIVNTLIAISDPIFALTITIIVAIYTLGINRGKSVVAIMGSLTDAVKDIAMIILIIGGAGALKQVLTDTGISNQIAGILQGMQIHPLLAAWSIAAIIRVCLGSATVAGLTAAGIVAPLIAATGVNPNLMVLATGAGSLMFSHVNDPGFWLFKEYFNLSFKDTIKTWSIMETIVSVVGIIAVFILSYFI</sequence>
<dbReference type="AlphaFoldDB" id="A0A8J8JRG7"/>
<name>A0A8J8JRG7_9BACT</name>
<dbReference type="GO" id="GO:0015128">
    <property type="term" value="F:gluconate transmembrane transporter activity"/>
    <property type="evidence" value="ECO:0007669"/>
    <property type="project" value="InterPro"/>
</dbReference>
<dbReference type="PIRSF" id="PIRSF002746">
    <property type="entry name" value="Gluconate_transporter"/>
    <property type="match status" value="1"/>
</dbReference>
<evidence type="ECO:0000256" key="1">
    <source>
        <dbReference type="ARBA" id="ARBA00004651"/>
    </source>
</evidence>
<evidence type="ECO:0000256" key="8">
    <source>
        <dbReference type="SAM" id="Phobius"/>
    </source>
</evidence>
<feature type="transmembrane region" description="Helical" evidence="8">
    <location>
        <begin position="250"/>
        <end position="277"/>
    </location>
</feature>
<keyword evidence="6 8" id="KW-0472">Membrane</keyword>
<comment type="subcellular location">
    <subcellularLocation>
        <location evidence="1">Cell membrane</location>
        <topology evidence="1">Multi-pass membrane protein</topology>
    </subcellularLocation>
</comment>
<dbReference type="Pfam" id="PF02447">
    <property type="entry name" value="GntP_permease"/>
    <property type="match status" value="1"/>
</dbReference>
<keyword evidence="2" id="KW-0813">Transport</keyword>
<dbReference type="PANTHER" id="PTHR30354">
    <property type="entry name" value="GNT FAMILY GLUCONATE TRANSPORTER"/>
    <property type="match status" value="1"/>
</dbReference>
<feature type="transmembrane region" description="Helical" evidence="8">
    <location>
        <begin position="336"/>
        <end position="369"/>
    </location>
</feature>
<dbReference type="GO" id="GO:0005886">
    <property type="term" value="C:plasma membrane"/>
    <property type="evidence" value="ECO:0007669"/>
    <property type="project" value="UniProtKB-SubCell"/>
</dbReference>
<evidence type="ECO:0000256" key="6">
    <source>
        <dbReference type="ARBA" id="ARBA00023136"/>
    </source>
</evidence>
<comment type="similarity">
    <text evidence="7">Belongs to the GntP permease family.</text>
</comment>
<evidence type="ECO:0000313" key="9">
    <source>
        <dbReference type="EMBL" id="NNV55847.1"/>
    </source>
</evidence>
<dbReference type="RefSeq" id="WP_171607776.1">
    <property type="nucleotide sequence ID" value="NZ_WHPF01000006.1"/>
</dbReference>
<gene>
    <name evidence="9" type="ORF">GD597_10285</name>
</gene>
<feature type="transmembrane region" description="Helical" evidence="8">
    <location>
        <begin position="30"/>
        <end position="50"/>
    </location>
</feature>
<feature type="transmembrane region" description="Helical" evidence="8">
    <location>
        <begin position="218"/>
        <end position="244"/>
    </location>
</feature>
<dbReference type="PANTHER" id="PTHR30354:SF22">
    <property type="entry name" value="HIGH-AFFINITY GLUCONATE TRANSPORTER"/>
    <property type="match status" value="1"/>
</dbReference>